<dbReference type="HOGENOM" id="CLU_729126_0_0_9"/>
<dbReference type="STRING" id="638301.HMPREF0444_0126"/>
<dbReference type="InterPro" id="IPR002698">
    <property type="entry name" value="FTHF_cligase"/>
</dbReference>
<accession>C8NDY1</accession>
<name>C8NDY1_9LACT</name>
<evidence type="ECO:0000256" key="3">
    <source>
        <dbReference type="ARBA" id="ARBA00022840"/>
    </source>
</evidence>
<dbReference type="GO" id="GO:0009396">
    <property type="term" value="P:folic acid-containing compound biosynthetic process"/>
    <property type="evidence" value="ECO:0007669"/>
    <property type="project" value="TreeGrafter"/>
</dbReference>
<keyword evidence="5" id="KW-1185">Reference proteome</keyword>
<sequence length="379" mass="43641">MEERMEDKKLLMNTYTGRVFNPLEMVPDNVAIEDIAHALSMICRGNGHLRFFYSVGLHSINCAQEAIARGYQTGTVLACLLHDATEAYIADLIRPVKNQLPEYEVIENNLFEVIKEKFFLQHLEEKEWTKVWAIDHEMLSNELPVILTDEPIMEKAPLLSSPILEERSMRAVELEFLKLFTELFETYQKDVKNLKRAQQKRILEEMTPGKRRAEERRVVEWLKGMPQWIEAKTIAVTMPMRIEFQLDLVVQEARSAGKKVFAPVTMPDKTLVFVEWNEQTTFKRTSYGALEPVIDSAHPLFEAKDLDLVIVPGLLYSTKGDRIGFGGGYYDRTLQKVDDYRILSLAYTTQVTPVVDWPVFETDIHIPTIITSEGVVRDV</sequence>
<comment type="caution">
    <text evidence="4">The sequence shown here is derived from an EMBL/GenBank/DDBJ whole genome shotgun (WGS) entry which is preliminary data.</text>
</comment>
<keyword evidence="2" id="KW-0547">Nucleotide-binding</keyword>
<dbReference type="GO" id="GO:0005524">
    <property type="term" value="F:ATP binding"/>
    <property type="evidence" value="ECO:0007669"/>
    <property type="project" value="UniProtKB-KW"/>
</dbReference>
<dbReference type="PANTHER" id="PTHR23407:SF1">
    <property type="entry name" value="5-FORMYLTETRAHYDROFOLATE CYCLO-LIGASE"/>
    <property type="match status" value="1"/>
</dbReference>
<protein>
    <submittedName>
        <fullName evidence="4">5-formyltetrahydrofolate cyclo-ligase</fullName>
        <ecNumber evidence="4">6.3.3.2</ecNumber>
    </submittedName>
</protein>
<dbReference type="Gene3D" id="1.10.3210.10">
    <property type="entry name" value="Hypothetical protein af1432"/>
    <property type="match status" value="1"/>
</dbReference>
<dbReference type="InterPro" id="IPR037171">
    <property type="entry name" value="NagB/RpiA_transferase-like"/>
</dbReference>
<reference evidence="4 5" key="1">
    <citation type="submission" date="2009-08" db="EMBL/GenBank/DDBJ databases">
        <authorList>
            <person name="Muzny D."/>
            <person name="Qin X."/>
            <person name="Deng J."/>
            <person name="Jiang H."/>
            <person name="Liu Y."/>
            <person name="Qu J."/>
            <person name="Song X.-Z."/>
            <person name="Zhang L."/>
            <person name="Thornton R."/>
            <person name="Coyle M."/>
            <person name="Francisco L."/>
            <person name="Jackson L."/>
            <person name="Javaid M."/>
            <person name="Korchina V."/>
            <person name="Kovar C."/>
            <person name="Mata R."/>
            <person name="Mathew T."/>
            <person name="Ngo R."/>
            <person name="Nguyen L."/>
            <person name="Nguyen N."/>
            <person name="Okwuonu G."/>
            <person name="Ongeri F."/>
            <person name="Pham C."/>
            <person name="Simmons D."/>
            <person name="Wilczek-Boney K."/>
            <person name="Hale W."/>
            <person name="Jakkamsetti A."/>
            <person name="Pham P."/>
            <person name="Ruth R."/>
            <person name="San Lucas F."/>
            <person name="Warren J."/>
            <person name="Zhang J."/>
            <person name="Zhao Z."/>
            <person name="Zhou C."/>
            <person name="Zhu D."/>
            <person name="Lee S."/>
            <person name="Bess C."/>
            <person name="Blankenburg K."/>
            <person name="Forbes L."/>
            <person name="Fu Q."/>
            <person name="Gubbala S."/>
            <person name="Hirani K."/>
            <person name="Jayaseelan J.C."/>
            <person name="Lara F."/>
            <person name="Munidasa M."/>
            <person name="Palculict T."/>
            <person name="Patil S."/>
            <person name="Pu L.-L."/>
            <person name="Saada N."/>
            <person name="Tang L."/>
            <person name="Weissenberger G."/>
            <person name="Zhu Y."/>
            <person name="Hemphill L."/>
            <person name="Shang Y."/>
            <person name="Youmans B."/>
            <person name="Ayvaz T."/>
            <person name="Ross M."/>
            <person name="Santibanez J."/>
            <person name="Aqrawi P."/>
            <person name="Gross S."/>
            <person name="Joshi V."/>
            <person name="Fowler G."/>
            <person name="Nazareth L."/>
            <person name="Reid J."/>
            <person name="Worley K."/>
            <person name="Petrosino J."/>
            <person name="Highlander S."/>
            <person name="Gibbs R."/>
        </authorList>
    </citation>
    <scope>NUCLEOTIDE SEQUENCE [LARGE SCALE GENOMIC DNA]</scope>
    <source>
        <strain evidence="4 5">ATCC 49175</strain>
    </source>
</reference>
<keyword evidence="3" id="KW-0067">ATP-binding</keyword>
<dbReference type="AlphaFoldDB" id="C8NDY1"/>
<keyword evidence="4" id="KW-0436">Ligase</keyword>
<organism evidence="4 5">
    <name type="scientific">Granulicatella adiacens ATCC 49175</name>
    <dbReference type="NCBI Taxonomy" id="638301"/>
    <lineage>
        <taxon>Bacteria</taxon>
        <taxon>Bacillati</taxon>
        <taxon>Bacillota</taxon>
        <taxon>Bacilli</taxon>
        <taxon>Lactobacillales</taxon>
        <taxon>Carnobacteriaceae</taxon>
        <taxon>Granulicatella</taxon>
    </lineage>
</organism>
<dbReference type="Proteomes" id="UP000005926">
    <property type="component" value="Unassembled WGS sequence"/>
</dbReference>
<dbReference type="GO" id="GO:0030272">
    <property type="term" value="F:5-formyltetrahydrofolate cyclo-ligase activity"/>
    <property type="evidence" value="ECO:0007669"/>
    <property type="project" value="UniProtKB-EC"/>
</dbReference>
<evidence type="ECO:0000313" key="4">
    <source>
        <dbReference type="EMBL" id="EEW38133.1"/>
    </source>
</evidence>
<evidence type="ECO:0000256" key="1">
    <source>
        <dbReference type="ARBA" id="ARBA00010638"/>
    </source>
</evidence>
<evidence type="ECO:0000313" key="5">
    <source>
        <dbReference type="Proteomes" id="UP000005926"/>
    </source>
</evidence>
<dbReference type="SUPFAM" id="SSF109604">
    <property type="entry name" value="HD-domain/PDEase-like"/>
    <property type="match status" value="1"/>
</dbReference>
<dbReference type="InterPro" id="IPR024185">
    <property type="entry name" value="FTHF_cligase-like_sf"/>
</dbReference>
<dbReference type="EC" id="6.3.3.2" evidence="4"/>
<dbReference type="NCBIfam" id="TIGR02727">
    <property type="entry name" value="MTHFS_bact"/>
    <property type="match status" value="1"/>
</dbReference>
<gene>
    <name evidence="4" type="ORF">HMPREF0444_0126</name>
</gene>
<dbReference type="SUPFAM" id="SSF100950">
    <property type="entry name" value="NagB/RpiA/CoA transferase-like"/>
    <property type="match status" value="1"/>
</dbReference>
<dbReference type="Pfam" id="PF01812">
    <property type="entry name" value="5-FTHF_cyc-lig"/>
    <property type="match status" value="1"/>
</dbReference>
<comment type="similarity">
    <text evidence="1">Belongs to the 5-formyltetrahydrofolate cyclo-ligase family.</text>
</comment>
<dbReference type="eggNOG" id="COG0212">
    <property type="taxonomic scope" value="Bacteria"/>
</dbReference>
<dbReference type="eggNOG" id="COG1896">
    <property type="taxonomic scope" value="Bacteria"/>
</dbReference>
<evidence type="ECO:0000256" key="2">
    <source>
        <dbReference type="ARBA" id="ARBA00022741"/>
    </source>
</evidence>
<dbReference type="GO" id="GO:0035999">
    <property type="term" value="P:tetrahydrofolate interconversion"/>
    <property type="evidence" value="ECO:0007669"/>
    <property type="project" value="TreeGrafter"/>
</dbReference>
<dbReference type="EMBL" id="ACKZ01000007">
    <property type="protein sequence ID" value="EEW38133.1"/>
    <property type="molecule type" value="Genomic_DNA"/>
</dbReference>
<dbReference type="PANTHER" id="PTHR23407">
    <property type="entry name" value="ATPASE INHIBITOR/5-FORMYLTETRAHYDROFOLATE CYCLO-LIGASE"/>
    <property type="match status" value="1"/>
</dbReference>
<dbReference type="Gene3D" id="3.40.50.10420">
    <property type="entry name" value="NagB/RpiA/CoA transferase-like"/>
    <property type="match status" value="1"/>
</dbReference>
<proteinExistence type="inferred from homology"/>